<dbReference type="GO" id="GO:0030170">
    <property type="term" value="F:pyridoxal phosphate binding"/>
    <property type="evidence" value="ECO:0007669"/>
    <property type="project" value="InterPro"/>
</dbReference>
<evidence type="ECO:0000256" key="1">
    <source>
        <dbReference type="ARBA" id="ARBA00004173"/>
    </source>
</evidence>
<dbReference type="PANTHER" id="PTHR42684:SF3">
    <property type="entry name" value="ADENOSYLMETHIONINE-8-AMINO-7-OXONONANOATE AMINOTRANSFERASE"/>
    <property type="match status" value="1"/>
</dbReference>
<evidence type="ECO:0000313" key="6">
    <source>
        <dbReference type="EMBL" id="RJE26093.1"/>
    </source>
</evidence>
<dbReference type="GO" id="GO:0009102">
    <property type="term" value="P:biotin biosynthetic process"/>
    <property type="evidence" value="ECO:0007669"/>
    <property type="project" value="UniProtKB-UniPathway"/>
</dbReference>
<dbReference type="InterPro" id="IPR015424">
    <property type="entry name" value="PyrdxlP-dep_Trfase"/>
</dbReference>
<dbReference type="GO" id="GO:0004141">
    <property type="term" value="F:dethiobiotin synthase activity"/>
    <property type="evidence" value="ECO:0007669"/>
    <property type="project" value="InterPro"/>
</dbReference>
<dbReference type="SUPFAM" id="SSF52540">
    <property type="entry name" value="P-loop containing nucleoside triphosphate hydrolases"/>
    <property type="match status" value="1"/>
</dbReference>
<dbReference type="STRING" id="2070753.A0A3A2ZUS9"/>
<dbReference type="InterPro" id="IPR015421">
    <property type="entry name" value="PyrdxlP-dep_Trfase_major"/>
</dbReference>
<dbReference type="PROSITE" id="PS00600">
    <property type="entry name" value="AA_TRANSFER_CLASS_3"/>
    <property type="match status" value="1"/>
</dbReference>
<dbReference type="FunFam" id="3.90.1150.10:FF:000080">
    <property type="entry name" value="Bifunctional dethiobiotin synthetase/adenosylmethionine-8-amino-7-oxononanoate aminotransferase"/>
    <property type="match status" value="1"/>
</dbReference>
<dbReference type="OrthoDB" id="425114at2759"/>
<comment type="caution">
    <text evidence="6">The sequence shown here is derived from an EMBL/GenBank/DDBJ whole genome shotgun (WGS) entry which is preliminary data.</text>
</comment>
<dbReference type="GO" id="GO:0004015">
    <property type="term" value="F:adenosylmethionine-8-amino-7-oxononanoate transaminase activity"/>
    <property type="evidence" value="ECO:0007669"/>
    <property type="project" value="TreeGrafter"/>
</dbReference>
<evidence type="ECO:0000256" key="2">
    <source>
        <dbReference type="ARBA" id="ARBA00022576"/>
    </source>
</evidence>
<dbReference type="EMBL" id="MVGC01000029">
    <property type="protein sequence ID" value="RJE26093.1"/>
    <property type="molecule type" value="Genomic_DNA"/>
</dbReference>
<keyword evidence="7" id="KW-1185">Reference proteome</keyword>
<dbReference type="InterPro" id="IPR005814">
    <property type="entry name" value="Aminotrans_3"/>
</dbReference>
<dbReference type="PANTHER" id="PTHR42684">
    <property type="entry name" value="ADENOSYLMETHIONINE-8-AMINO-7-OXONONANOATE AMINOTRANSFERASE"/>
    <property type="match status" value="1"/>
</dbReference>
<dbReference type="GO" id="GO:0005739">
    <property type="term" value="C:mitochondrion"/>
    <property type="evidence" value="ECO:0007669"/>
    <property type="project" value="UniProtKB-SubCell"/>
</dbReference>
<evidence type="ECO:0000256" key="5">
    <source>
        <dbReference type="SAM" id="MobiDB-lite"/>
    </source>
</evidence>
<reference evidence="7" key="1">
    <citation type="submission" date="2017-02" db="EMBL/GenBank/DDBJ databases">
        <authorList>
            <person name="Tafer H."/>
            <person name="Lopandic K."/>
        </authorList>
    </citation>
    <scope>NUCLEOTIDE SEQUENCE [LARGE SCALE GENOMIC DNA]</scope>
    <source>
        <strain evidence="7">CBS 366.77</strain>
    </source>
</reference>
<dbReference type="Pfam" id="PF00202">
    <property type="entry name" value="Aminotran_3"/>
    <property type="match status" value="2"/>
</dbReference>
<dbReference type="InterPro" id="IPR049704">
    <property type="entry name" value="Aminotrans_3_PPA_site"/>
</dbReference>
<protein>
    <submittedName>
        <fullName evidence="6">Aminotransferase class-III</fullName>
    </submittedName>
</protein>
<sequence length="882" mass="98815">MTVNGALWRKFGAVQIYGANTDVGKTIFSTLLCNGHNWSFLKPVSTGPRHTADDIYVKRFVPKARVRCLYQFDEPISPHLAAERGRTPVPTDSEILSSICNTITAWAPKSQFTVVETAGGVHSPGPNGTSQADLYRPLRLPVVLVADSRLGGISSTISAFESLLVRGYDVHYVLLFKDQYYKNHNYLRTYFKKRGIPVQTVNPPPERPALLNEETAGEDEKNMQDYYSRLGNGSTIKLVRKYLAELNKERADRLDEMAGQAKSQIWYPFTQHYSMKKEDISVIESAYGDFFQVYNPQTHDSVLQGDGDPKPHLQATFDGSASWWTQGLGHGNPELSLSAAYAAGRYGHVMFPGNIHEPALNLASLLIERLQNPRLQKVFYSDNGSTGVEVAVKMALRATCARYNWDASKEEIKILGLKGSYHGDTIGVMDCSEPSTFNKKVEWYRGRGFWFDFPRVQMTQGKWEIQIPESLKGALGETDSYESLSDMFDLKARIRSDLAHRYHEYIRKTLLDLVHNHGIKFGALILEPIVLGAGGMHFWQVSWSSLLLTLLIAYDSDPLFQRVLVKFIRSNHDLFAPEGAPLPQPGSWSGLPVIFDEVFTGLYRLGYRTAAHLINVHPDISVFAKLLTGGLVPLCTTLASNEIFRVFETPEKSDALLHGHSYTAHPVGCNVAVDSLRSMMQMDELGKWEGYSDDWLSGRKQWKRGTDQNKEPRMGAWSVWSKEFVGTLSNAEPVDGVWSLGTVLAISLKDEHGYTSNAAKGLQAQLASSGEFAVHSRVLGNVLYLMASLTSETKTIRQLEEMVRGSLDLPPGPKLEPNERKAEPIGQEGEFSEEAERSEEEAESSVQEDEQEPLERLEAEQHGLNRNLNLLNRSLNRYLQDK</sequence>
<dbReference type="InterPro" id="IPR004472">
    <property type="entry name" value="DTB_synth_BioD"/>
</dbReference>
<dbReference type="GO" id="GO:0000287">
    <property type="term" value="F:magnesium ion binding"/>
    <property type="evidence" value="ECO:0007669"/>
    <property type="project" value="InterPro"/>
</dbReference>
<dbReference type="HAMAP" id="MF_00336">
    <property type="entry name" value="BioD"/>
    <property type="match status" value="1"/>
</dbReference>
<dbReference type="AlphaFoldDB" id="A0A3A2ZUS9"/>
<evidence type="ECO:0000256" key="4">
    <source>
        <dbReference type="ARBA" id="ARBA00022898"/>
    </source>
</evidence>
<comment type="subcellular location">
    <subcellularLocation>
        <location evidence="1">Mitochondrion</location>
    </subcellularLocation>
</comment>
<dbReference type="Proteomes" id="UP000266188">
    <property type="component" value="Unassembled WGS sequence"/>
</dbReference>
<evidence type="ECO:0000256" key="3">
    <source>
        <dbReference type="ARBA" id="ARBA00022679"/>
    </source>
</evidence>
<feature type="region of interest" description="Disordered" evidence="5">
    <location>
        <begin position="804"/>
        <end position="865"/>
    </location>
</feature>
<feature type="compositionally biased region" description="Acidic residues" evidence="5">
    <location>
        <begin position="830"/>
        <end position="852"/>
    </location>
</feature>
<dbReference type="CDD" id="cd03109">
    <property type="entry name" value="DTBS"/>
    <property type="match status" value="1"/>
</dbReference>
<dbReference type="InterPro" id="IPR015422">
    <property type="entry name" value="PyrdxlP-dep_Trfase_small"/>
</dbReference>
<dbReference type="Gene3D" id="3.40.50.300">
    <property type="entry name" value="P-loop containing nucleotide triphosphate hydrolases"/>
    <property type="match status" value="1"/>
</dbReference>
<dbReference type="InterPro" id="IPR027417">
    <property type="entry name" value="P-loop_NTPase"/>
</dbReference>
<keyword evidence="4" id="KW-0663">Pyridoxal phosphate</keyword>
<proteinExistence type="inferred from homology"/>
<keyword evidence="3 6" id="KW-0808">Transferase</keyword>
<evidence type="ECO:0000313" key="7">
    <source>
        <dbReference type="Proteomes" id="UP000266188"/>
    </source>
</evidence>
<dbReference type="GO" id="GO:0005524">
    <property type="term" value="F:ATP binding"/>
    <property type="evidence" value="ECO:0007669"/>
    <property type="project" value="InterPro"/>
</dbReference>
<dbReference type="Gene3D" id="3.90.1150.10">
    <property type="entry name" value="Aspartate Aminotransferase, domain 1"/>
    <property type="match status" value="1"/>
</dbReference>
<name>A0A3A2ZUS9_9EURO</name>
<dbReference type="UniPathway" id="UPA00078"/>
<keyword evidence="2 6" id="KW-0032">Aminotransferase</keyword>
<dbReference type="Gene3D" id="3.40.640.10">
    <property type="entry name" value="Type I PLP-dependent aspartate aminotransferase-like (Major domain)"/>
    <property type="match status" value="1"/>
</dbReference>
<dbReference type="Pfam" id="PF13500">
    <property type="entry name" value="AAA_26"/>
    <property type="match status" value="1"/>
</dbReference>
<feature type="compositionally biased region" description="Basic and acidic residues" evidence="5">
    <location>
        <begin position="853"/>
        <end position="863"/>
    </location>
</feature>
<accession>A0A3A2ZUS9</accession>
<gene>
    <name evidence="6" type="ORF">PHISCL_01536</name>
</gene>
<organism evidence="6 7">
    <name type="scientific">Aspergillus sclerotialis</name>
    <dbReference type="NCBI Taxonomy" id="2070753"/>
    <lineage>
        <taxon>Eukaryota</taxon>
        <taxon>Fungi</taxon>
        <taxon>Dikarya</taxon>
        <taxon>Ascomycota</taxon>
        <taxon>Pezizomycotina</taxon>
        <taxon>Eurotiomycetes</taxon>
        <taxon>Eurotiomycetidae</taxon>
        <taxon>Eurotiales</taxon>
        <taxon>Aspergillaceae</taxon>
        <taxon>Aspergillus</taxon>
        <taxon>Aspergillus subgen. Polypaecilum</taxon>
    </lineage>
</organism>
<dbReference type="SUPFAM" id="SSF53383">
    <property type="entry name" value="PLP-dependent transferases"/>
    <property type="match status" value="1"/>
</dbReference>